<reference evidence="1 2" key="1">
    <citation type="submission" date="2020-01" db="EMBL/GenBank/DDBJ databases">
        <title>Sphingomonas sp. C33 whole genome sequece.</title>
        <authorList>
            <person name="Park C."/>
        </authorList>
    </citation>
    <scope>NUCLEOTIDE SEQUENCE [LARGE SCALE GENOMIC DNA]</scope>
    <source>
        <strain evidence="1 2">C33</strain>
        <plasmid evidence="2">pc33</plasmid>
    </source>
</reference>
<evidence type="ECO:0000313" key="1">
    <source>
        <dbReference type="EMBL" id="QHL92088.1"/>
    </source>
</evidence>
<sequence length="47" mass="5313">MAGRIKGVEIADQLARAGDGLAFDQLPADRRVQVDDLFPEINHLWFF</sequence>
<organism evidence="1 2">
    <name type="scientific">Sphingomonas changnyeongensis</name>
    <dbReference type="NCBI Taxonomy" id="2698679"/>
    <lineage>
        <taxon>Bacteria</taxon>
        <taxon>Pseudomonadati</taxon>
        <taxon>Pseudomonadota</taxon>
        <taxon>Alphaproteobacteria</taxon>
        <taxon>Sphingomonadales</taxon>
        <taxon>Sphingomonadaceae</taxon>
        <taxon>Sphingomonas</taxon>
    </lineage>
</organism>
<dbReference type="AlphaFoldDB" id="A0A7Z2NYE3"/>
<dbReference type="RefSeq" id="WP_160594122.1">
    <property type="nucleotide sequence ID" value="NZ_CP047896.1"/>
</dbReference>
<geneLocation type="plasmid" evidence="2">
    <name>pc33</name>
</geneLocation>
<name>A0A7Z2NYE3_9SPHN</name>
<dbReference type="Proteomes" id="UP000464468">
    <property type="component" value="Plasmid pC33"/>
</dbReference>
<gene>
    <name evidence="1" type="ORF">GVO57_14535</name>
</gene>
<dbReference type="KEGG" id="schy:GVO57_14535"/>
<keyword evidence="2" id="KW-1185">Reference proteome</keyword>
<proteinExistence type="predicted"/>
<evidence type="ECO:0000313" key="2">
    <source>
        <dbReference type="Proteomes" id="UP000464468"/>
    </source>
</evidence>
<protein>
    <submittedName>
        <fullName evidence="1">Uncharacterized protein</fullName>
    </submittedName>
</protein>
<accession>A0A7Z2NYE3</accession>
<dbReference type="EMBL" id="CP047896">
    <property type="protein sequence ID" value="QHL92088.1"/>
    <property type="molecule type" value="Genomic_DNA"/>
</dbReference>
<keyword evidence="1" id="KW-0614">Plasmid</keyword>